<dbReference type="SMART" id="SM00165">
    <property type="entry name" value="UBA"/>
    <property type="match status" value="1"/>
</dbReference>
<keyword evidence="2" id="KW-0472">Membrane</keyword>
<dbReference type="PANTHER" id="PTHR10677:SF3">
    <property type="entry name" value="FI07626P-RELATED"/>
    <property type="match status" value="1"/>
</dbReference>
<dbReference type="OrthoDB" id="267397at2759"/>
<feature type="domain" description="UBA" evidence="3">
    <location>
        <begin position="314"/>
        <end position="360"/>
    </location>
</feature>
<dbReference type="GO" id="GO:0006511">
    <property type="term" value="P:ubiquitin-dependent protein catabolic process"/>
    <property type="evidence" value="ECO:0007669"/>
    <property type="project" value="TreeGrafter"/>
</dbReference>
<dbReference type="GO" id="GO:0005829">
    <property type="term" value="C:cytosol"/>
    <property type="evidence" value="ECO:0007669"/>
    <property type="project" value="TreeGrafter"/>
</dbReference>
<keyword evidence="2" id="KW-1133">Transmembrane helix</keyword>
<comment type="caution">
    <text evidence="5">The sequence shown here is derived from an EMBL/GenBank/DDBJ whole genome shotgun (WGS) entry which is preliminary data.</text>
</comment>
<feature type="transmembrane region" description="Helical" evidence="2">
    <location>
        <begin position="12"/>
        <end position="34"/>
    </location>
</feature>
<accession>V5BZY0</accession>
<evidence type="ECO:0000256" key="2">
    <source>
        <dbReference type="SAM" id="Phobius"/>
    </source>
</evidence>
<keyword evidence="2" id="KW-0812">Transmembrane</keyword>
<dbReference type="Gene3D" id="3.10.20.90">
    <property type="entry name" value="Phosphatidylinositol 3-kinase Catalytic Subunit, Chain A, domain 1"/>
    <property type="match status" value="1"/>
</dbReference>
<dbReference type="Gene3D" id="1.10.8.10">
    <property type="entry name" value="DNA helicase RuvA subunit, C-terminal domain"/>
    <property type="match status" value="1"/>
</dbReference>
<dbReference type="InterPro" id="IPR029071">
    <property type="entry name" value="Ubiquitin-like_domsf"/>
</dbReference>
<evidence type="ECO:0000313" key="5">
    <source>
        <dbReference type="EMBL" id="ESS70073.1"/>
    </source>
</evidence>
<reference evidence="5 6" key="1">
    <citation type="journal article" date="2014" name="Genome Announc.">
        <title>Trypanosoma cruzi Clone Dm28c Draft Genome Sequence.</title>
        <authorList>
            <person name="Grisard E.C."/>
            <person name="Teixeira S.M."/>
            <person name="de Almeida L.G."/>
            <person name="Stoco P.H."/>
            <person name="Gerber A.L."/>
            <person name="Talavera-Lopez C."/>
            <person name="Lima O.C."/>
            <person name="Andersson B."/>
            <person name="de Vasconcelos A.T."/>
        </authorList>
    </citation>
    <scope>NUCLEOTIDE SEQUENCE [LARGE SCALE GENOMIC DNA]</scope>
    <source>
        <strain evidence="5 6">Dm28c</strain>
    </source>
</reference>
<dbReference type="InterPro" id="IPR015940">
    <property type="entry name" value="UBA"/>
</dbReference>
<dbReference type="SMART" id="SM00727">
    <property type="entry name" value="STI1"/>
    <property type="match status" value="2"/>
</dbReference>
<dbReference type="PROSITE" id="PS50030">
    <property type="entry name" value="UBA"/>
    <property type="match status" value="1"/>
</dbReference>
<dbReference type="Pfam" id="PF00240">
    <property type="entry name" value="ubiquitin"/>
    <property type="match status" value="1"/>
</dbReference>
<dbReference type="Proteomes" id="UP000017861">
    <property type="component" value="Unassembled WGS sequence"/>
</dbReference>
<organism evidence="5 6">
    <name type="scientific">Trypanosoma cruzi Dm28c</name>
    <dbReference type="NCBI Taxonomy" id="1416333"/>
    <lineage>
        <taxon>Eukaryota</taxon>
        <taxon>Discoba</taxon>
        <taxon>Euglenozoa</taxon>
        <taxon>Kinetoplastea</taxon>
        <taxon>Metakinetoplastina</taxon>
        <taxon>Trypanosomatida</taxon>
        <taxon>Trypanosomatidae</taxon>
        <taxon>Trypanosoma</taxon>
        <taxon>Schizotrypanum</taxon>
    </lineage>
</organism>
<evidence type="ECO:0000259" key="3">
    <source>
        <dbReference type="PROSITE" id="PS50030"/>
    </source>
</evidence>
<dbReference type="EMBL" id="AYLP01000007">
    <property type="protein sequence ID" value="ESS70073.1"/>
    <property type="molecule type" value="Genomic_DNA"/>
</dbReference>
<dbReference type="AlphaFoldDB" id="V5BZY0"/>
<dbReference type="VEuPathDB" id="TriTrypDB:TCDM_01190"/>
<feature type="domain" description="Ubiquitin-like" evidence="4">
    <location>
        <begin position="63"/>
        <end position="139"/>
    </location>
</feature>
<protein>
    <submittedName>
        <fullName evidence="5">Ubiquitin-like protein</fullName>
    </submittedName>
</protein>
<dbReference type="PANTHER" id="PTHR10677">
    <property type="entry name" value="UBIQUILIN"/>
    <property type="match status" value="1"/>
</dbReference>
<dbReference type="CDD" id="cd14399">
    <property type="entry name" value="UBA_PLICs"/>
    <property type="match status" value="1"/>
</dbReference>
<dbReference type="InterPro" id="IPR006636">
    <property type="entry name" value="STI1_HS-bd"/>
</dbReference>
<evidence type="ECO:0000259" key="4">
    <source>
        <dbReference type="PROSITE" id="PS50053"/>
    </source>
</evidence>
<dbReference type="InterPro" id="IPR009060">
    <property type="entry name" value="UBA-like_sf"/>
</dbReference>
<feature type="region of interest" description="Disordered" evidence="1">
    <location>
        <begin position="135"/>
        <end position="164"/>
    </location>
</feature>
<evidence type="ECO:0000313" key="6">
    <source>
        <dbReference type="Proteomes" id="UP000017861"/>
    </source>
</evidence>
<dbReference type="Pfam" id="PF00627">
    <property type="entry name" value="UBA"/>
    <property type="match status" value="1"/>
</dbReference>
<gene>
    <name evidence="5" type="ORF">TCDM_01190</name>
</gene>
<feature type="compositionally biased region" description="Polar residues" evidence="1">
    <location>
        <begin position="148"/>
        <end position="164"/>
    </location>
</feature>
<proteinExistence type="predicted"/>
<dbReference type="SUPFAM" id="SSF54236">
    <property type="entry name" value="Ubiquitin-like"/>
    <property type="match status" value="1"/>
</dbReference>
<dbReference type="SUPFAM" id="SSF46934">
    <property type="entry name" value="UBA-like"/>
    <property type="match status" value="1"/>
</dbReference>
<feature type="transmembrane region" description="Helical" evidence="2">
    <location>
        <begin position="41"/>
        <end position="63"/>
    </location>
</feature>
<dbReference type="InterPro" id="IPR000626">
    <property type="entry name" value="Ubiquitin-like_dom"/>
</dbReference>
<dbReference type="PROSITE" id="PS50053">
    <property type="entry name" value="UBIQUITIN_2"/>
    <property type="match status" value="1"/>
</dbReference>
<dbReference type="SMART" id="SM00213">
    <property type="entry name" value="UBQ"/>
    <property type="match status" value="1"/>
</dbReference>
<evidence type="ECO:0000256" key="1">
    <source>
        <dbReference type="SAM" id="MobiDB-lite"/>
    </source>
</evidence>
<name>V5BZY0_TRYCR</name>
<dbReference type="InterPro" id="IPR015496">
    <property type="entry name" value="Ubiquilin"/>
</dbReference>
<dbReference type="GO" id="GO:0031593">
    <property type="term" value="F:polyubiquitin modification-dependent protein binding"/>
    <property type="evidence" value="ECO:0007669"/>
    <property type="project" value="TreeGrafter"/>
</dbReference>
<sequence>MLIICWKNLIYIYTYSFLSPTFKEFVFCLVVCYYLKILTGLIFIVFIFYLFHLLIFLKSIYFMSVTIKLSNGSQKTVEVPDLNITVAKFKEIASAVTNIPADEQRIVLRGRVLKDGDVLSAMGMEHGQAVHIVRGQKSTKSDVAPPSAQESASMQETQTNTNQQARAETVNPYAALAANLPASGGFSNNIPGNPNPGMQMPPELLSNMLQNPAFMQYFQEMMRNPQFLQQRMQQPQQQSQSQSPFGMNEGEMQRLLSNPMFMQLVLQMMSDPSIMQQLTQSLGGGFPASNTPLFGQQNAPAPNFAQNTGFFQPQGDPRVLYQSQLQQLREMGFTNEQANLAALEQAHGNIDFAIERLLNA</sequence>